<evidence type="ECO:0000313" key="1">
    <source>
        <dbReference type="EMBL" id="PIE36316.1"/>
    </source>
</evidence>
<evidence type="ECO:0000313" key="2">
    <source>
        <dbReference type="Proteomes" id="UP000230821"/>
    </source>
</evidence>
<dbReference type="Proteomes" id="UP000230821">
    <property type="component" value="Unassembled WGS sequence"/>
</dbReference>
<name>A0A2G6KKY4_9BACT</name>
<dbReference type="EMBL" id="PDSK01000020">
    <property type="protein sequence ID" value="PIE36316.1"/>
    <property type="molecule type" value="Genomic_DNA"/>
</dbReference>
<protein>
    <submittedName>
        <fullName evidence="1">Uncharacterized protein</fullName>
    </submittedName>
</protein>
<gene>
    <name evidence="1" type="ORF">CSA56_00675</name>
</gene>
<accession>A0A2G6KKY4</accession>
<sequence length="74" mass="8466">MHISYVDKLKKDFETIVPTDFGPITPIEVVRTMSGWPEKQSSDIGWIYVAIGGDRVWAAIIRRLTCLWKNQTVS</sequence>
<organism evidence="1 2">
    <name type="scientific">candidate division KSB3 bacterium</name>
    <dbReference type="NCBI Taxonomy" id="2044937"/>
    <lineage>
        <taxon>Bacteria</taxon>
        <taxon>candidate division KSB3</taxon>
    </lineage>
</organism>
<dbReference type="AlphaFoldDB" id="A0A2G6KKY4"/>
<proteinExistence type="predicted"/>
<comment type="caution">
    <text evidence="1">The sequence shown here is derived from an EMBL/GenBank/DDBJ whole genome shotgun (WGS) entry which is preliminary data.</text>
</comment>
<reference evidence="1 2" key="1">
    <citation type="submission" date="2017-10" db="EMBL/GenBank/DDBJ databases">
        <title>Novel microbial diversity and functional potential in the marine mammal oral microbiome.</title>
        <authorList>
            <person name="Dudek N.K."/>
            <person name="Sun C.L."/>
            <person name="Burstein D."/>
            <person name="Kantor R.S."/>
            <person name="Aliaga Goltsman D.S."/>
            <person name="Bik E.M."/>
            <person name="Thomas B.C."/>
            <person name="Banfield J.F."/>
            <person name="Relman D.A."/>
        </authorList>
    </citation>
    <scope>NUCLEOTIDE SEQUENCE [LARGE SCALE GENOMIC DNA]</scope>
    <source>
        <strain evidence="1">DOLJORAL78_47_16</strain>
    </source>
</reference>